<feature type="repeat" description="PPR" evidence="3">
    <location>
        <begin position="195"/>
        <end position="225"/>
    </location>
</feature>
<dbReference type="FunFam" id="1.25.40.10:FF:000031">
    <property type="entry name" value="Pentatricopeptide repeat-containing protein mitochondrial"/>
    <property type="match status" value="1"/>
</dbReference>
<dbReference type="NCBIfam" id="TIGR00756">
    <property type="entry name" value="PPR"/>
    <property type="match status" value="4"/>
</dbReference>
<feature type="compositionally biased region" description="Pro residues" evidence="4">
    <location>
        <begin position="1"/>
        <end position="26"/>
    </location>
</feature>
<dbReference type="Proteomes" id="UP000092600">
    <property type="component" value="Unassembled WGS sequence"/>
</dbReference>
<protein>
    <submittedName>
        <fullName evidence="6">Pentatricopeptide repeat-containing protein</fullName>
    </submittedName>
</protein>
<feature type="repeat" description="PPR" evidence="3">
    <location>
        <begin position="297"/>
        <end position="331"/>
    </location>
</feature>
<dbReference type="GO" id="GO:0009451">
    <property type="term" value="P:RNA modification"/>
    <property type="evidence" value="ECO:0007669"/>
    <property type="project" value="InterPro"/>
</dbReference>
<gene>
    <name evidence="6" type="ORF">ACMD2_17666</name>
</gene>
<name>A0A199W444_ANACO</name>
<dbReference type="FunFam" id="1.25.40.10:FF:000366">
    <property type="entry name" value="Pentatricopeptide (PPR) repeat-containing protein"/>
    <property type="match status" value="1"/>
</dbReference>
<dbReference type="InterPro" id="IPR011990">
    <property type="entry name" value="TPR-like_helical_dom_sf"/>
</dbReference>
<dbReference type="Pfam" id="PF01535">
    <property type="entry name" value="PPR"/>
    <property type="match status" value="5"/>
</dbReference>
<dbReference type="GO" id="GO:0003723">
    <property type="term" value="F:RNA binding"/>
    <property type="evidence" value="ECO:0007669"/>
    <property type="project" value="InterPro"/>
</dbReference>
<dbReference type="EMBL" id="LSRQ01000278">
    <property type="protein sequence ID" value="OAY84016.1"/>
    <property type="molecule type" value="Genomic_DNA"/>
</dbReference>
<evidence type="ECO:0000259" key="5">
    <source>
        <dbReference type="Pfam" id="PF14432"/>
    </source>
</evidence>
<proteinExistence type="predicted"/>
<accession>A0A199W444</accession>
<dbReference type="PANTHER" id="PTHR47926">
    <property type="entry name" value="PENTATRICOPEPTIDE REPEAT-CONTAINING PROTEIN"/>
    <property type="match status" value="1"/>
</dbReference>
<dbReference type="PROSITE" id="PS51375">
    <property type="entry name" value="PPR"/>
    <property type="match status" value="5"/>
</dbReference>
<dbReference type="FunFam" id="1.25.40.10:FF:000344">
    <property type="entry name" value="Pentatricopeptide repeat-containing protein"/>
    <property type="match status" value="1"/>
</dbReference>
<comment type="caution">
    <text evidence="6">The sequence shown here is derived from an EMBL/GenBank/DDBJ whole genome shotgun (WGS) entry which is preliminary data.</text>
</comment>
<feature type="domain" description="DYW" evidence="5">
    <location>
        <begin position="612"/>
        <end position="704"/>
    </location>
</feature>
<dbReference type="Pfam" id="PF13041">
    <property type="entry name" value="PPR_2"/>
    <property type="match status" value="1"/>
</dbReference>
<reference evidence="6 7" key="1">
    <citation type="journal article" date="2016" name="DNA Res.">
        <title>The draft genome of MD-2 pineapple using hybrid error correction of long reads.</title>
        <authorList>
            <person name="Redwan R.M."/>
            <person name="Saidin A."/>
            <person name="Kumar S.V."/>
        </authorList>
    </citation>
    <scope>NUCLEOTIDE SEQUENCE [LARGE SCALE GENOMIC DNA]</scope>
    <source>
        <strain evidence="7">cv. MD2</strain>
        <tissue evidence="6">Leaf</tissue>
    </source>
</reference>
<dbReference type="InterPro" id="IPR046960">
    <property type="entry name" value="PPR_At4g14850-like_plant"/>
</dbReference>
<evidence type="ECO:0000256" key="2">
    <source>
        <dbReference type="ARBA" id="ARBA00022946"/>
    </source>
</evidence>
<keyword evidence="1" id="KW-0677">Repeat</keyword>
<dbReference type="GO" id="GO:0008270">
    <property type="term" value="F:zinc ion binding"/>
    <property type="evidence" value="ECO:0007669"/>
    <property type="project" value="InterPro"/>
</dbReference>
<evidence type="ECO:0000313" key="6">
    <source>
        <dbReference type="EMBL" id="OAY84016.1"/>
    </source>
</evidence>
<dbReference type="Pfam" id="PF14432">
    <property type="entry name" value="DYW_deaminase"/>
    <property type="match status" value="1"/>
</dbReference>
<evidence type="ECO:0000256" key="3">
    <source>
        <dbReference type="PROSITE-ProRule" id="PRU00708"/>
    </source>
</evidence>
<dbReference type="InterPro" id="IPR046848">
    <property type="entry name" value="E_motif"/>
</dbReference>
<feature type="region of interest" description="Disordered" evidence="4">
    <location>
        <begin position="1"/>
        <end position="55"/>
    </location>
</feature>
<dbReference type="Gene3D" id="1.25.40.10">
    <property type="entry name" value="Tetratricopeptide repeat domain"/>
    <property type="match status" value="3"/>
</dbReference>
<dbReference type="Pfam" id="PF20431">
    <property type="entry name" value="E_motif"/>
    <property type="match status" value="1"/>
</dbReference>
<dbReference type="PANTHER" id="PTHR47926:SF396">
    <property type="entry name" value="PENTATRICOPEPTIDE REPEAT-CONTAINING PROTEIN"/>
    <property type="match status" value="1"/>
</dbReference>
<evidence type="ECO:0000313" key="7">
    <source>
        <dbReference type="Proteomes" id="UP000092600"/>
    </source>
</evidence>
<keyword evidence="2" id="KW-0809">Transit peptide</keyword>
<feature type="compositionally biased region" description="Pro residues" evidence="4">
    <location>
        <begin position="41"/>
        <end position="55"/>
    </location>
</feature>
<evidence type="ECO:0000256" key="1">
    <source>
        <dbReference type="ARBA" id="ARBA00022737"/>
    </source>
</evidence>
<dbReference type="InterPro" id="IPR002885">
    <property type="entry name" value="PPR_rpt"/>
</dbReference>
<dbReference type="InterPro" id="IPR032867">
    <property type="entry name" value="DYW_dom"/>
</dbReference>
<organism evidence="6 7">
    <name type="scientific">Ananas comosus</name>
    <name type="common">Pineapple</name>
    <name type="synonym">Ananas ananas</name>
    <dbReference type="NCBI Taxonomy" id="4615"/>
    <lineage>
        <taxon>Eukaryota</taxon>
        <taxon>Viridiplantae</taxon>
        <taxon>Streptophyta</taxon>
        <taxon>Embryophyta</taxon>
        <taxon>Tracheophyta</taxon>
        <taxon>Spermatophyta</taxon>
        <taxon>Magnoliopsida</taxon>
        <taxon>Liliopsida</taxon>
        <taxon>Poales</taxon>
        <taxon>Bromeliaceae</taxon>
        <taxon>Bromelioideae</taxon>
        <taxon>Ananas</taxon>
    </lineage>
</organism>
<feature type="repeat" description="PPR" evidence="3">
    <location>
        <begin position="94"/>
        <end position="128"/>
    </location>
</feature>
<sequence>MVISWPPPPPSPSSSSPPPRRSPSPAPFAARGAPRRRAHPPTSPAPRPPPPPRPPPLPLLALELLRSAAALLSATALPLLSYALRLFLDLPDPSLPLYNSALRLLSRHGAPSLALRLFRLMLRRHSRPDALSLPPVLKSCASLSAAAAAAAVHAHALRRGLAAGLFVQNGLVAAYAKCGDVAGARNLLDEMPRRNVVSWTAVISGCAQNGSPLQALALFRAMRAGTDARPDFVAYVSVLKAYTDIEDLGHCRSIHALVVKEGFDGEQDILVTLTTMYAKSGQVLVARSLFDRMPTPGLILYNAMISGYAKNGYSTEAVELFRRMIAGAGKPDSITIRSAILACGQLGSLETANWMEDHAARSEYKGDIFVNTALVDMFAKCGSIGRARIVFDRMPERDVVSWSAIIAGYGMHGCGNEAIHLFEEMKHANVMPNDVTFIGLLSACNHAGLVDEGWKYFHSMREFGVEPRHQHYACVVDLLARAGHLQKAYDVVLGMPMEPEITVWGALLNACKIYGNVELGEYAAKRIFSLEPLNAGHYVQLSNIYASAEMWNDVAKVRFLMKERGATKAIGCSSIDINGKLHSFRVGDNSHRRSKEIFAMLDEVERKLKEFGFVPHINSVLHDLDIEEKVESLCNHSERIAIAFGLISTTPGTTLRITKNLRACMNCHSATKLISKIFEREIVVRDIKRFHHFKDGSCSCRDYW</sequence>
<feature type="repeat" description="PPR" evidence="3">
    <location>
        <begin position="433"/>
        <end position="467"/>
    </location>
</feature>
<evidence type="ECO:0000256" key="4">
    <source>
        <dbReference type="SAM" id="MobiDB-lite"/>
    </source>
</evidence>
<feature type="repeat" description="PPR" evidence="3">
    <location>
        <begin position="398"/>
        <end position="432"/>
    </location>
</feature>
<dbReference type="AlphaFoldDB" id="A0A199W444"/>